<feature type="compositionally biased region" description="Basic and acidic residues" evidence="4">
    <location>
        <begin position="56"/>
        <end position="73"/>
    </location>
</feature>
<feature type="region of interest" description="Disordered" evidence="4">
    <location>
        <begin position="297"/>
        <end position="361"/>
    </location>
</feature>
<dbReference type="GO" id="GO:0030544">
    <property type="term" value="F:Hsp70 protein binding"/>
    <property type="evidence" value="ECO:0007669"/>
    <property type="project" value="InterPro"/>
</dbReference>
<evidence type="ECO:0000259" key="5">
    <source>
        <dbReference type="PROSITE" id="PS50076"/>
    </source>
</evidence>
<dbReference type="GO" id="GO:0005829">
    <property type="term" value="C:cytosol"/>
    <property type="evidence" value="ECO:0007669"/>
    <property type="project" value="TreeGrafter"/>
</dbReference>
<dbReference type="GO" id="GO:0006450">
    <property type="term" value="P:regulation of translational fidelity"/>
    <property type="evidence" value="ECO:0007669"/>
    <property type="project" value="InterPro"/>
</dbReference>
<dbReference type="Pfam" id="PF00226">
    <property type="entry name" value="DnaJ"/>
    <property type="match status" value="1"/>
</dbReference>
<dbReference type="Proteomes" id="UP000664169">
    <property type="component" value="Unassembled WGS sequence"/>
</dbReference>
<reference evidence="6" key="1">
    <citation type="submission" date="2021-03" db="EMBL/GenBank/DDBJ databases">
        <authorList>
            <person name="Tagirdzhanova G."/>
        </authorList>
    </citation>
    <scope>NUCLEOTIDE SEQUENCE</scope>
</reference>
<accession>A0A8H3IR20</accession>
<feature type="compositionally biased region" description="Basic and acidic residues" evidence="4">
    <location>
        <begin position="297"/>
        <end position="353"/>
    </location>
</feature>
<dbReference type="CDD" id="cd06257">
    <property type="entry name" value="DnaJ"/>
    <property type="match status" value="1"/>
</dbReference>
<protein>
    <recommendedName>
        <fullName evidence="5">J domain-containing protein</fullName>
    </recommendedName>
</protein>
<feature type="region of interest" description="Disordered" evidence="4">
    <location>
        <begin position="244"/>
        <end position="275"/>
    </location>
</feature>
<feature type="region of interest" description="Disordered" evidence="4">
    <location>
        <begin position="122"/>
        <end position="143"/>
    </location>
</feature>
<dbReference type="InterPro" id="IPR001623">
    <property type="entry name" value="DnaJ_domain"/>
</dbReference>
<dbReference type="GO" id="GO:0051083">
    <property type="term" value="P:'de novo' cotranslational protein folding"/>
    <property type="evidence" value="ECO:0007669"/>
    <property type="project" value="InterPro"/>
</dbReference>
<keyword evidence="7" id="KW-1185">Reference proteome</keyword>
<feature type="region of interest" description="Disordered" evidence="4">
    <location>
        <begin position="48"/>
        <end position="83"/>
    </location>
</feature>
<gene>
    <name evidence="6" type="ORF">GOMPHAMPRED_002683</name>
</gene>
<dbReference type="PANTHER" id="PTHR43999">
    <property type="entry name" value="DNAJ HOMOLOG SUBFAMILY C MEMBER 2"/>
    <property type="match status" value="1"/>
</dbReference>
<evidence type="ECO:0000313" key="7">
    <source>
        <dbReference type="Proteomes" id="UP000664169"/>
    </source>
</evidence>
<dbReference type="InterPro" id="IPR032003">
    <property type="entry name" value="RAC_head"/>
</dbReference>
<evidence type="ECO:0000256" key="3">
    <source>
        <dbReference type="ARBA" id="ARBA00023186"/>
    </source>
</evidence>
<dbReference type="InterPro" id="IPR044634">
    <property type="entry name" value="Zuotin/DnaJC2"/>
</dbReference>
<keyword evidence="3" id="KW-0143">Chaperone</keyword>
<dbReference type="PROSITE" id="PS00636">
    <property type="entry name" value="DNAJ_1"/>
    <property type="match status" value="1"/>
</dbReference>
<dbReference type="SUPFAM" id="SSF46565">
    <property type="entry name" value="Chaperone J-domain"/>
    <property type="match status" value="1"/>
</dbReference>
<dbReference type="Pfam" id="PF21884">
    <property type="entry name" value="ZUO1-like_ZHD"/>
    <property type="match status" value="1"/>
</dbReference>
<comment type="subcellular location">
    <subcellularLocation>
        <location evidence="1">Cytoplasm</location>
    </subcellularLocation>
</comment>
<keyword evidence="2" id="KW-0963">Cytoplasm</keyword>
<comment type="caution">
    <text evidence="6">The sequence shown here is derived from an EMBL/GenBank/DDBJ whole genome shotgun (WGS) entry which is preliminary data.</text>
</comment>
<name>A0A8H3IR20_9LECA</name>
<dbReference type="EMBL" id="CAJPDQ010000018">
    <property type="protein sequence ID" value="CAF9922824.1"/>
    <property type="molecule type" value="Genomic_DNA"/>
</dbReference>
<dbReference type="Gene3D" id="1.10.287.110">
    <property type="entry name" value="DnaJ domain"/>
    <property type="match status" value="1"/>
</dbReference>
<dbReference type="Pfam" id="PF26185">
    <property type="entry name" value="Zuotin_N"/>
    <property type="match status" value="1"/>
</dbReference>
<dbReference type="GO" id="GO:0043022">
    <property type="term" value="F:ribosome binding"/>
    <property type="evidence" value="ECO:0007669"/>
    <property type="project" value="InterPro"/>
</dbReference>
<feature type="compositionally biased region" description="Basic residues" evidence="4">
    <location>
        <begin position="255"/>
        <end position="270"/>
    </location>
</feature>
<dbReference type="InterPro" id="IPR042569">
    <property type="entry name" value="RAC_head_sf"/>
</dbReference>
<evidence type="ECO:0000256" key="1">
    <source>
        <dbReference type="ARBA" id="ARBA00004496"/>
    </source>
</evidence>
<dbReference type="InterPro" id="IPR036869">
    <property type="entry name" value="J_dom_sf"/>
</dbReference>
<dbReference type="OrthoDB" id="1690618at2759"/>
<organism evidence="6 7">
    <name type="scientific">Gomphillus americanus</name>
    <dbReference type="NCBI Taxonomy" id="1940652"/>
    <lineage>
        <taxon>Eukaryota</taxon>
        <taxon>Fungi</taxon>
        <taxon>Dikarya</taxon>
        <taxon>Ascomycota</taxon>
        <taxon>Pezizomycotina</taxon>
        <taxon>Lecanoromycetes</taxon>
        <taxon>OSLEUM clade</taxon>
        <taxon>Ostropomycetidae</taxon>
        <taxon>Ostropales</taxon>
        <taxon>Graphidaceae</taxon>
        <taxon>Gomphilloideae</taxon>
        <taxon>Gomphillus</taxon>
    </lineage>
</organism>
<feature type="compositionally biased region" description="Acidic residues" evidence="4">
    <location>
        <begin position="74"/>
        <end position="83"/>
    </location>
</feature>
<evidence type="ECO:0000256" key="4">
    <source>
        <dbReference type="SAM" id="MobiDB-lite"/>
    </source>
</evidence>
<dbReference type="InterPro" id="IPR018253">
    <property type="entry name" value="DnaJ_domain_CS"/>
</dbReference>
<dbReference type="Gene3D" id="1.10.8.840">
    <property type="entry name" value="Ribosome-associated complex head domain"/>
    <property type="match status" value="1"/>
</dbReference>
<proteinExistence type="predicted"/>
<evidence type="ECO:0000256" key="2">
    <source>
        <dbReference type="ARBA" id="ARBA00022490"/>
    </source>
</evidence>
<dbReference type="PANTHER" id="PTHR43999:SF1">
    <property type="entry name" value="DNAJ HOMOLOG SUBFAMILY C MEMBER 2"/>
    <property type="match status" value="1"/>
</dbReference>
<feature type="compositionally biased region" description="Basic residues" evidence="4">
    <location>
        <begin position="122"/>
        <end position="134"/>
    </location>
</feature>
<dbReference type="InterPro" id="IPR058871">
    <property type="entry name" value="Zuotin_N"/>
</dbReference>
<feature type="domain" description="J" evidence="5">
    <location>
        <begin position="101"/>
        <end position="171"/>
    </location>
</feature>
<dbReference type="InterPro" id="IPR054076">
    <property type="entry name" value="ZUO1-like_ZHD"/>
</dbReference>
<dbReference type="Pfam" id="PF16717">
    <property type="entry name" value="RAC_head"/>
    <property type="match status" value="1"/>
</dbReference>
<dbReference type="CDD" id="cd23953">
    <property type="entry name" value="zuotin_NTD"/>
    <property type="match status" value="1"/>
</dbReference>
<dbReference type="SMART" id="SM00271">
    <property type="entry name" value="DnaJ"/>
    <property type="match status" value="1"/>
</dbReference>
<evidence type="ECO:0000313" key="6">
    <source>
        <dbReference type="EMBL" id="CAF9922824.1"/>
    </source>
</evidence>
<dbReference type="PROSITE" id="PS50076">
    <property type="entry name" value="DNAJ_2"/>
    <property type="match status" value="1"/>
</dbReference>
<dbReference type="AlphaFoldDB" id="A0A8H3IR20"/>
<sequence length="447" mass="50893">MAAAHVALPLPVLPQGWTAEKDFKPLGKISKPIQRSIEPVGPHFLAHARRKRHHRTFSEDERIQAQENVKKVEDDDDAGEISEPEDPVMLQRDAKDWKGQDHYAVLGLSKYRHRATEEQIKRAHRKKVLRHHPDKRAASGGTEDDSFFKCIQKATEILLDPMRRQQFDSVDENADVEPPTKKDAAQKGKFFKLWGPVFESEARFSKIQPVPLLGDDSSTKDHVENFYNFWYNFDSWRSFEYQDEDVPDDNENRDQKRHVERKNNNARKKKKTEDTARLRHLVDDALAGDERIKRFRTEERANKNKKKNEREAAERKAKEDAEAAKLEAARKEKEAEELAKASKVDAKKAKEAAKNAAKKNKRVLKGSVKDVNYFVESGDANANVVDSVLNEVDAVIAKLEPEELADLAAKLNGKKDIAGVKGIWIEEVKRLEGAGKLKTGDMKVLAA</sequence>